<proteinExistence type="predicted"/>
<accession>A0A6J5LTN5</accession>
<organism evidence="1">
    <name type="scientific">uncultured Caudovirales phage</name>
    <dbReference type="NCBI Taxonomy" id="2100421"/>
    <lineage>
        <taxon>Viruses</taxon>
        <taxon>Duplodnaviria</taxon>
        <taxon>Heunggongvirae</taxon>
        <taxon>Uroviricota</taxon>
        <taxon>Caudoviricetes</taxon>
        <taxon>Peduoviridae</taxon>
        <taxon>Maltschvirus</taxon>
        <taxon>Maltschvirus maltsch</taxon>
    </lineage>
</organism>
<evidence type="ECO:0000313" key="1">
    <source>
        <dbReference type="EMBL" id="CAB4137924.1"/>
    </source>
</evidence>
<reference evidence="1" key="1">
    <citation type="submission" date="2020-04" db="EMBL/GenBank/DDBJ databases">
        <authorList>
            <person name="Chiriac C."/>
            <person name="Salcher M."/>
            <person name="Ghai R."/>
            <person name="Kavagutti S V."/>
        </authorList>
    </citation>
    <scope>NUCLEOTIDE SEQUENCE</scope>
</reference>
<name>A0A6J5LTN5_9CAUD</name>
<gene>
    <name evidence="1" type="ORF">UFOVP328_136</name>
</gene>
<dbReference type="EMBL" id="LR796341">
    <property type="protein sequence ID" value="CAB4137924.1"/>
    <property type="molecule type" value="Genomic_DNA"/>
</dbReference>
<protein>
    <submittedName>
        <fullName evidence="1">Uncharacterized protein</fullName>
    </submittedName>
</protein>
<sequence length="149" mass="17098">MIIAKPVIDKKFWILQKDNEKVGNIEATAGGFQVVINNQVEQYRTIRMAAQRANIHFETTAKATKPDTHLVHGYPASGRVCNPVWDVPHQLPLYTKTKKSKSWFAAGWYAIKRGRKWKTIQDPKLIALERYKFHGPFQTKEQASEYANG</sequence>